<keyword evidence="4" id="KW-1185">Reference proteome</keyword>
<reference evidence="3 4" key="1">
    <citation type="submission" date="2022-04" db="EMBL/GenBank/DDBJ databases">
        <title>Spirosoma sp. strain RP8 genome sequencing and assembly.</title>
        <authorList>
            <person name="Jung Y."/>
        </authorList>
    </citation>
    <scope>NUCLEOTIDE SEQUENCE [LARGE SCALE GENOMIC DNA]</scope>
    <source>
        <strain evidence="3 4">RP8</strain>
    </source>
</reference>
<keyword evidence="1" id="KW-0732">Signal</keyword>
<accession>A0ABT0HQ35</accession>
<gene>
    <name evidence="3" type="ORF">M0L20_20605</name>
</gene>
<dbReference type="InterPro" id="IPR011871">
    <property type="entry name" value="Fib_succ_major"/>
</dbReference>
<evidence type="ECO:0000256" key="1">
    <source>
        <dbReference type="SAM" id="SignalP"/>
    </source>
</evidence>
<proteinExistence type="predicted"/>
<evidence type="ECO:0000313" key="4">
    <source>
        <dbReference type="Proteomes" id="UP001202180"/>
    </source>
</evidence>
<dbReference type="RefSeq" id="WP_248478835.1">
    <property type="nucleotide sequence ID" value="NZ_JALPRF010000003.1"/>
</dbReference>
<organism evidence="3 4">
    <name type="scientific">Spirosoma liriopis</name>
    <dbReference type="NCBI Taxonomy" id="2937440"/>
    <lineage>
        <taxon>Bacteria</taxon>
        <taxon>Pseudomonadati</taxon>
        <taxon>Bacteroidota</taxon>
        <taxon>Cytophagia</taxon>
        <taxon>Cytophagales</taxon>
        <taxon>Cytophagaceae</taxon>
        <taxon>Spirosoma</taxon>
    </lineage>
</organism>
<feature type="signal peptide" evidence="1">
    <location>
        <begin position="1"/>
        <end position="31"/>
    </location>
</feature>
<dbReference type="Proteomes" id="UP001202180">
    <property type="component" value="Unassembled WGS sequence"/>
</dbReference>
<evidence type="ECO:0000313" key="3">
    <source>
        <dbReference type="EMBL" id="MCK8494280.1"/>
    </source>
</evidence>
<evidence type="ECO:0000259" key="2">
    <source>
        <dbReference type="Pfam" id="PF09603"/>
    </source>
</evidence>
<sequence length="218" mass="24347">MIIKYLLKQRRTDTLQALFTLLLLSSFTACKKEQESQPAPQVPSVSVVHVGGRDYTTRTIGKHTWTTINYDGPGGVPYRPGNEKPEYGRYYTLEEASAIALPAGWRLPTRQDYTALAESQGVVFTKNRATGQEAIKKMTSTANWRTVRGTNTSGFDAHPAGYSFRNGEPMDGDISEFWTADGSTFSIQERATGDAYTILFYASDSPAYRFNLRFVKDN</sequence>
<comment type="caution">
    <text evidence="3">The sequence shown here is derived from an EMBL/GenBank/DDBJ whole genome shotgun (WGS) entry which is preliminary data.</text>
</comment>
<protein>
    <recommendedName>
        <fullName evidence="2">Fibrobacter succinogenes major paralogous domain-containing protein</fullName>
    </recommendedName>
</protein>
<dbReference type="NCBIfam" id="TIGR02145">
    <property type="entry name" value="Fib_succ_major"/>
    <property type="match status" value="1"/>
</dbReference>
<feature type="chain" id="PRO_5047292942" description="Fibrobacter succinogenes major paralogous domain-containing protein" evidence="1">
    <location>
        <begin position="32"/>
        <end position="218"/>
    </location>
</feature>
<dbReference type="EMBL" id="JALPRF010000003">
    <property type="protein sequence ID" value="MCK8494280.1"/>
    <property type="molecule type" value="Genomic_DNA"/>
</dbReference>
<dbReference type="Pfam" id="PF09603">
    <property type="entry name" value="Fib_succ_major"/>
    <property type="match status" value="1"/>
</dbReference>
<dbReference type="PROSITE" id="PS51257">
    <property type="entry name" value="PROKAR_LIPOPROTEIN"/>
    <property type="match status" value="1"/>
</dbReference>
<feature type="domain" description="Fibrobacter succinogenes major paralogous" evidence="2">
    <location>
        <begin position="82"/>
        <end position="216"/>
    </location>
</feature>
<name>A0ABT0HQ35_9BACT</name>